<dbReference type="Pfam" id="PF02472">
    <property type="entry name" value="ExbD"/>
    <property type="match status" value="1"/>
</dbReference>
<keyword evidence="4 7" id="KW-0812">Transmembrane</keyword>
<keyword evidence="7" id="KW-0653">Protein transport</keyword>
<evidence type="ECO:0000256" key="5">
    <source>
        <dbReference type="ARBA" id="ARBA00022989"/>
    </source>
</evidence>
<evidence type="ECO:0000313" key="9">
    <source>
        <dbReference type="EMBL" id="KXU35156.1"/>
    </source>
</evidence>
<organism evidence="9 10">
    <name type="scientific">Cephaloticoccus primus</name>
    <dbReference type="NCBI Taxonomy" id="1548207"/>
    <lineage>
        <taxon>Bacteria</taxon>
        <taxon>Pseudomonadati</taxon>
        <taxon>Verrucomicrobiota</taxon>
        <taxon>Opitutia</taxon>
        <taxon>Opitutales</taxon>
        <taxon>Opitutaceae</taxon>
        <taxon>Cephaloticoccus</taxon>
    </lineage>
</organism>
<proteinExistence type="inferred from homology"/>
<accession>A0A139SKT4</accession>
<evidence type="ECO:0000256" key="2">
    <source>
        <dbReference type="ARBA" id="ARBA00005811"/>
    </source>
</evidence>
<evidence type="ECO:0000256" key="1">
    <source>
        <dbReference type="ARBA" id="ARBA00004162"/>
    </source>
</evidence>
<dbReference type="STRING" id="1548207.AXK11_07365"/>
<dbReference type="AlphaFoldDB" id="A0A139SKT4"/>
<dbReference type="EMBL" id="LSZQ01000052">
    <property type="protein sequence ID" value="KXU35156.1"/>
    <property type="molecule type" value="Genomic_DNA"/>
</dbReference>
<dbReference type="InterPro" id="IPR003400">
    <property type="entry name" value="ExbD"/>
</dbReference>
<dbReference type="Proteomes" id="UP000070058">
    <property type="component" value="Unassembled WGS sequence"/>
</dbReference>
<reference evidence="10" key="1">
    <citation type="submission" date="2016-02" db="EMBL/GenBank/DDBJ databases">
        <authorList>
            <person name="Sanders J.G."/>
            <person name="Lin J.Y."/>
            <person name="Wertz J.T."/>
            <person name="Russell J.A."/>
            <person name="Moreau C.S."/>
            <person name="Powell S."/>
        </authorList>
    </citation>
    <scope>NUCLEOTIDE SEQUENCE [LARGE SCALE GENOMIC DNA]</scope>
    <source>
        <strain evidence="10">CAG34</strain>
    </source>
</reference>
<dbReference type="GO" id="GO:0022857">
    <property type="term" value="F:transmembrane transporter activity"/>
    <property type="evidence" value="ECO:0007669"/>
    <property type="project" value="InterPro"/>
</dbReference>
<comment type="subcellular location">
    <subcellularLocation>
        <location evidence="1">Cell membrane</location>
        <topology evidence="1">Single-pass membrane protein</topology>
    </subcellularLocation>
    <subcellularLocation>
        <location evidence="7">Cell membrane</location>
        <topology evidence="7">Single-pass type II membrane protein</topology>
    </subcellularLocation>
</comment>
<evidence type="ECO:0000256" key="7">
    <source>
        <dbReference type="RuleBase" id="RU003879"/>
    </source>
</evidence>
<keyword evidence="3" id="KW-1003">Cell membrane</keyword>
<keyword evidence="6 8" id="KW-0472">Membrane</keyword>
<evidence type="ECO:0000256" key="4">
    <source>
        <dbReference type="ARBA" id="ARBA00022692"/>
    </source>
</evidence>
<sequence>MITRPLDLVSKLRAAPPRGFDALFWVNVGLLGLFFGIFGSRFVLAPGLGVDFDLPEIGGARAAAVRTTHVISMAHSGLIFTDDGALGLEQLGAWLATQQARWREAANAGHPAAERSAPIEAVLLIRASASIPVADLAAVTSTAQSLGFRVQIAALEPSGSATGEGTAE</sequence>
<evidence type="ECO:0000256" key="6">
    <source>
        <dbReference type="ARBA" id="ARBA00023136"/>
    </source>
</evidence>
<comment type="caution">
    <text evidence="9">The sequence shown here is derived from an EMBL/GenBank/DDBJ whole genome shotgun (WGS) entry which is preliminary data.</text>
</comment>
<dbReference type="GO" id="GO:0005886">
    <property type="term" value="C:plasma membrane"/>
    <property type="evidence" value="ECO:0007669"/>
    <property type="project" value="UniProtKB-SubCell"/>
</dbReference>
<keyword evidence="7" id="KW-0813">Transport</keyword>
<dbReference type="RefSeq" id="WP_068630750.1">
    <property type="nucleotide sequence ID" value="NZ_LSZQ01000052.1"/>
</dbReference>
<dbReference type="GO" id="GO:0015031">
    <property type="term" value="P:protein transport"/>
    <property type="evidence" value="ECO:0007669"/>
    <property type="project" value="UniProtKB-KW"/>
</dbReference>
<comment type="similarity">
    <text evidence="2 7">Belongs to the ExbD/TolR family.</text>
</comment>
<protein>
    <submittedName>
        <fullName evidence="9">Uncharacterized protein</fullName>
    </submittedName>
</protein>
<evidence type="ECO:0000256" key="8">
    <source>
        <dbReference type="SAM" id="Phobius"/>
    </source>
</evidence>
<gene>
    <name evidence="9" type="ORF">AXK11_07365</name>
</gene>
<dbReference type="OrthoDB" id="195649at2"/>
<keyword evidence="10" id="KW-1185">Reference proteome</keyword>
<name>A0A139SKT4_9BACT</name>
<feature type="transmembrane region" description="Helical" evidence="8">
    <location>
        <begin position="22"/>
        <end position="44"/>
    </location>
</feature>
<keyword evidence="5 8" id="KW-1133">Transmembrane helix</keyword>
<evidence type="ECO:0000256" key="3">
    <source>
        <dbReference type="ARBA" id="ARBA00022475"/>
    </source>
</evidence>
<evidence type="ECO:0000313" key="10">
    <source>
        <dbReference type="Proteomes" id="UP000070058"/>
    </source>
</evidence>